<dbReference type="AlphaFoldDB" id="X6MPU0"/>
<reference evidence="2 3" key="1">
    <citation type="journal article" date="2013" name="Curr. Biol.">
        <title>The Genome of the Foraminiferan Reticulomyxa filosa.</title>
        <authorList>
            <person name="Glockner G."/>
            <person name="Hulsmann N."/>
            <person name="Schleicher M."/>
            <person name="Noegel A.A."/>
            <person name="Eichinger L."/>
            <person name="Gallinger C."/>
            <person name="Pawlowski J."/>
            <person name="Sierra R."/>
            <person name="Euteneuer U."/>
            <person name="Pillet L."/>
            <person name="Moustafa A."/>
            <person name="Platzer M."/>
            <person name="Groth M."/>
            <person name="Szafranski K."/>
            <person name="Schliwa M."/>
        </authorList>
    </citation>
    <scope>NUCLEOTIDE SEQUENCE [LARGE SCALE GENOMIC DNA]</scope>
</reference>
<accession>X6MPU0</accession>
<feature type="region of interest" description="Disordered" evidence="1">
    <location>
        <begin position="1"/>
        <end position="27"/>
    </location>
</feature>
<evidence type="ECO:0000256" key="1">
    <source>
        <dbReference type="SAM" id="MobiDB-lite"/>
    </source>
</evidence>
<protein>
    <submittedName>
        <fullName evidence="2">Uncharacterized protein</fullName>
    </submittedName>
</protein>
<dbReference type="EMBL" id="ASPP01019145">
    <property type="protein sequence ID" value="ETO15427.1"/>
    <property type="molecule type" value="Genomic_DNA"/>
</dbReference>
<gene>
    <name evidence="2" type="ORF">RFI_21937</name>
</gene>
<feature type="compositionally biased region" description="Basic residues" evidence="1">
    <location>
        <begin position="1"/>
        <end position="22"/>
    </location>
</feature>
<proteinExistence type="predicted"/>
<sequence>MNDKKEKKKKKRNDKKEKKKEKNKKEKEKSINYLMWSYISKIFLFRRMPTFPMTQRACLSSFMMSHMKARRIVYHHPMAIER</sequence>
<evidence type="ECO:0000313" key="3">
    <source>
        <dbReference type="Proteomes" id="UP000023152"/>
    </source>
</evidence>
<dbReference type="Proteomes" id="UP000023152">
    <property type="component" value="Unassembled WGS sequence"/>
</dbReference>
<evidence type="ECO:0000313" key="2">
    <source>
        <dbReference type="EMBL" id="ETO15427.1"/>
    </source>
</evidence>
<name>X6MPU0_RETFI</name>
<organism evidence="2 3">
    <name type="scientific">Reticulomyxa filosa</name>
    <dbReference type="NCBI Taxonomy" id="46433"/>
    <lineage>
        <taxon>Eukaryota</taxon>
        <taxon>Sar</taxon>
        <taxon>Rhizaria</taxon>
        <taxon>Retaria</taxon>
        <taxon>Foraminifera</taxon>
        <taxon>Monothalamids</taxon>
        <taxon>Reticulomyxidae</taxon>
        <taxon>Reticulomyxa</taxon>
    </lineage>
</organism>
<keyword evidence="3" id="KW-1185">Reference proteome</keyword>
<comment type="caution">
    <text evidence="2">The sequence shown here is derived from an EMBL/GenBank/DDBJ whole genome shotgun (WGS) entry which is preliminary data.</text>
</comment>